<sequence length="77" mass="8054">MHEIRIPKFGMSTVEVDVTAVHVTEGQVVAVGDPIVDVDAEKTAATIDADVAGTVVDIRVETDGTYQVGDVVCVVAE</sequence>
<evidence type="ECO:0000313" key="2">
    <source>
        <dbReference type="EMBL" id="GGM14718.1"/>
    </source>
</evidence>
<dbReference type="AlphaFoldDB" id="A0A917T9E8"/>
<comment type="caution">
    <text evidence="2">The sequence shown here is derived from an EMBL/GenBank/DDBJ whole genome shotgun (WGS) entry which is preliminary data.</text>
</comment>
<proteinExistence type="predicted"/>
<evidence type="ECO:0000259" key="1">
    <source>
        <dbReference type="PROSITE" id="PS50968"/>
    </source>
</evidence>
<gene>
    <name evidence="2" type="ORF">GCM10011594_38410</name>
</gene>
<dbReference type="PROSITE" id="PS50968">
    <property type="entry name" value="BIOTINYL_LIPOYL"/>
    <property type="match status" value="1"/>
</dbReference>
<accession>A0A917T9E8</accession>
<organism evidence="2 3">
    <name type="scientific">Nakamurella endophytica</name>
    <dbReference type="NCBI Taxonomy" id="1748367"/>
    <lineage>
        <taxon>Bacteria</taxon>
        <taxon>Bacillati</taxon>
        <taxon>Actinomycetota</taxon>
        <taxon>Actinomycetes</taxon>
        <taxon>Nakamurellales</taxon>
        <taxon>Nakamurellaceae</taxon>
        <taxon>Nakamurella</taxon>
    </lineage>
</organism>
<dbReference type="SUPFAM" id="SSF51230">
    <property type="entry name" value="Single hybrid motif"/>
    <property type="match status" value="1"/>
</dbReference>
<dbReference type="Proteomes" id="UP000655208">
    <property type="component" value="Unassembled WGS sequence"/>
</dbReference>
<keyword evidence="3" id="KW-1185">Reference proteome</keyword>
<dbReference type="Pfam" id="PF00364">
    <property type="entry name" value="Biotin_lipoyl"/>
    <property type="match status" value="1"/>
</dbReference>
<dbReference type="InterPro" id="IPR011053">
    <property type="entry name" value="Single_hybrid_motif"/>
</dbReference>
<dbReference type="Gene3D" id="2.40.50.100">
    <property type="match status" value="1"/>
</dbReference>
<name>A0A917T9E8_9ACTN</name>
<reference evidence="2" key="1">
    <citation type="journal article" date="2014" name="Int. J. Syst. Evol. Microbiol.">
        <title>Complete genome sequence of Corynebacterium casei LMG S-19264T (=DSM 44701T), isolated from a smear-ripened cheese.</title>
        <authorList>
            <consortium name="US DOE Joint Genome Institute (JGI-PGF)"/>
            <person name="Walter F."/>
            <person name="Albersmeier A."/>
            <person name="Kalinowski J."/>
            <person name="Ruckert C."/>
        </authorList>
    </citation>
    <scope>NUCLEOTIDE SEQUENCE</scope>
    <source>
        <strain evidence="2">CGMCC 4.7308</strain>
    </source>
</reference>
<dbReference type="InterPro" id="IPR000089">
    <property type="entry name" value="Biotin_lipoyl"/>
</dbReference>
<dbReference type="EMBL" id="BMNA01000013">
    <property type="protein sequence ID" value="GGM14718.1"/>
    <property type="molecule type" value="Genomic_DNA"/>
</dbReference>
<protein>
    <recommendedName>
        <fullName evidence="1">Lipoyl-binding domain-containing protein</fullName>
    </recommendedName>
</protein>
<feature type="domain" description="Lipoyl-binding" evidence="1">
    <location>
        <begin position="1"/>
        <end position="76"/>
    </location>
</feature>
<reference evidence="2" key="2">
    <citation type="submission" date="2020-09" db="EMBL/GenBank/DDBJ databases">
        <authorList>
            <person name="Sun Q."/>
            <person name="Zhou Y."/>
        </authorList>
    </citation>
    <scope>NUCLEOTIDE SEQUENCE</scope>
    <source>
        <strain evidence="2">CGMCC 4.7308</strain>
    </source>
</reference>
<dbReference type="CDD" id="cd06849">
    <property type="entry name" value="lipoyl_domain"/>
    <property type="match status" value="1"/>
</dbReference>
<evidence type="ECO:0000313" key="3">
    <source>
        <dbReference type="Proteomes" id="UP000655208"/>
    </source>
</evidence>